<evidence type="ECO:0000259" key="3">
    <source>
        <dbReference type="Pfam" id="PF22725"/>
    </source>
</evidence>
<evidence type="ECO:0000313" key="5">
    <source>
        <dbReference type="Proteomes" id="UP000291483"/>
    </source>
</evidence>
<dbReference type="InterPro" id="IPR055170">
    <property type="entry name" value="GFO_IDH_MocA-like_dom"/>
</dbReference>
<evidence type="ECO:0000259" key="2">
    <source>
        <dbReference type="Pfam" id="PF01408"/>
    </source>
</evidence>
<comment type="caution">
    <text evidence="4">The sequence shown here is derived from an EMBL/GenBank/DDBJ whole genome shotgun (WGS) entry which is preliminary data.</text>
</comment>
<reference evidence="4 5" key="1">
    <citation type="submission" date="2019-02" db="EMBL/GenBank/DDBJ databases">
        <title>Sequencing the genomes of 1000 actinobacteria strains.</title>
        <authorList>
            <person name="Klenk H.-P."/>
        </authorList>
    </citation>
    <scope>NUCLEOTIDE SEQUENCE [LARGE SCALE GENOMIC DNA]</scope>
    <source>
        <strain evidence="4 5">DSM 18319</strain>
    </source>
</reference>
<dbReference type="Gene3D" id="3.30.360.10">
    <property type="entry name" value="Dihydrodipicolinate Reductase, domain 2"/>
    <property type="match status" value="1"/>
</dbReference>
<dbReference type="PANTHER" id="PTHR43377">
    <property type="entry name" value="BILIVERDIN REDUCTASE A"/>
    <property type="match status" value="1"/>
</dbReference>
<sequence length="385" mass="41141">MSISTESQEFAVESNERMPVVVVGAGAMGRSWIRMLASSPHARLVGLVDLDLPLAERAVLEEAASGVIVGTSLEEVVANSGAEAVINVTVPQAHRIVNETALLIGLPVLCEKPIAETLPAAIQQVALADVTGGLIMVSQSRRYFNHLSALRQAVSKLGALGTVTTDFFHADHEPGFREQMLHPLLVDMSIHHFDALRHITGHEPLSVQCSAWNPSWSWYASNASATAVFELTDGVRYVYAGSRCSPGLQTSWNGSWHVYGEHGAAHWDGDHHVEVDAEADITVDVPSDYENIAGSLAAFVESVRNNTTPENEIRDNIASLAMVEAAALSAASGERVVIADLLAASYAEAIATERRDDVRERLAAWGSVEAGLSSGHWGTAALARA</sequence>
<dbReference type="GO" id="GO:0000166">
    <property type="term" value="F:nucleotide binding"/>
    <property type="evidence" value="ECO:0007669"/>
    <property type="project" value="InterPro"/>
</dbReference>
<dbReference type="InterPro" id="IPR036291">
    <property type="entry name" value="NAD(P)-bd_dom_sf"/>
</dbReference>
<dbReference type="Gene3D" id="3.40.50.720">
    <property type="entry name" value="NAD(P)-binding Rossmann-like Domain"/>
    <property type="match status" value="1"/>
</dbReference>
<feature type="domain" description="GFO/IDH/MocA-like oxidoreductase" evidence="3">
    <location>
        <begin position="156"/>
        <end position="265"/>
    </location>
</feature>
<evidence type="ECO:0000313" key="4">
    <source>
        <dbReference type="EMBL" id="RZU63878.1"/>
    </source>
</evidence>
<dbReference type="RefSeq" id="WP_242616177.1">
    <property type="nucleotide sequence ID" value="NZ_SHLC01000001.1"/>
</dbReference>
<dbReference type="Proteomes" id="UP000291483">
    <property type="component" value="Unassembled WGS sequence"/>
</dbReference>
<feature type="domain" description="Gfo/Idh/MocA-like oxidoreductase N-terminal" evidence="2">
    <location>
        <begin position="20"/>
        <end position="137"/>
    </location>
</feature>
<dbReference type="Pfam" id="PF22725">
    <property type="entry name" value="GFO_IDH_MocA_C3"/>
    <property type="match status" value="1"/>
</dbReference>
<dbReference type="PANTHER" id="PTHR43377:SF1">
    <property type="entry name" value="BILIVERDIN REDUCTASE A"/>
    <property type="match status" value="1"/>
</dbReference>
<dbReference type="SUPFAM" id="SSF51735">
    <property type="entry name" value="NAD(P)-binding Rossmann-fold domains"/>
    <property type="match status" value="1"/>
</dbReference>
<dbReference type="Pfam" id="PF01408">
    <property type="entry name" value="GFO_IDH_MocA"/>
    <property type="match status" value="1"/>
</dbReference>
<name>A0A4Q8AHQ4_9MICO</name>
<proteinExistence type="predicted"/>
<keyword evidence="5" id="KW-1185">Reference proteome</keyword>
<evidence type="ECO:0000256" key="1">
    <source>
        <dbReference type="ARBA" id="ARBA00023027"/>
    </source>
</evidence>
<gene>
    <name evidence="4" type="ORF">EV379_0167</name>
</gene>
<organism evidence="4 5">
    <name type="scientific">Microterricola gilva</name>
    <dbReference type="NCBI Taxonomy" id="393267"/>
    <lineage>
        <taxon>Bacteria</taxon>
        <taxon>Bacillati</taxon>
        <taxon>Actinomycetota</taxon>
        <taxon>Actinomycetes</taxon>
        <taxon>Micrococcales</taxon>
        <taxon>Microbacteriaceae</taxon>
        <taxon>Microterricola</taxon>
    </lineage>
</organism>
<dbReference type="SUPFAM" id="SSF55347">
    <property type="entry name" value="Glyceraldehyde-3-phosphate dehydrogenase-like, C-terminal domain"/>
    <property type="match status" value="1"/>
</dbReference>
<dbReference type="EMBL" id="SHLC01000001">
    <property type="protein sequence ID" value="RZU63878.1"/>
    <property type="molecule type" value="Genomic_DNA"/>
</dbReference>
<dbReference type="InterPro" id="IPR051450">
    <property type="entry name" value="Gfo/Idh/MocA_Oxidoreductases"/>
</dbReference>
<keyword evidence="1" id="KW-0520">NAD</keyword>
<protein>
    <submittedName>
        <fullName evidence="4">Putative dehydrogenase</fullName>
    </submittedName>
</protein>
<dbReference type="AlphaFoldDB" id="A0A4Q8AHQ4"/>
<dbReference type="InterPro" id="IPR000683">
    <property type="entry name" value="Gfo/Idh/MocA-like_OxRdtase_N"/>
</dbReference>
<accession>A0A4Q8AHQ4</accession>